<evidence type="ECO:0000256" key="1">
    <source>
        <dbReference type="ARBA" id="ARBA00004141"/>
    </source>
</evidence>
<dbReference type="GO" id="GO:0016020">
    <property type="term" value="C:membrane"/>
    <property type="evidence" value="ECO:0007669"/>
    <property type="project" value="UniProtKB-SubCell"/>
</dbReference>
<dbReference type="InterPro" id="IPR015683">
    <property type="entry name" value="Ionotropic_Glu_rcpt"/>
</dbReference>
<keyword evidence="14" id="KW-0732">Signal</keyword>
<feature type="domain" description="Ionotropic glutamate receptor C-terminal" evidence="15">
    <location>
        <begin position="393"/>
        <end position="644"/>
    </location>
</feature>
<evidence type="ECO:0000256" key="11">
    <source>
        <dbReference type="ARBA" id="ARBA00023303"/>
    </source>
</evidence>
<keyword evidence="6" id="KW-0406">Ion transport</keyword>
<organism evidence="16">
    <name type="scientific">Salvia splendens</name>
    <name type="common">Scarlet sage</name>
    <dbReference type="NCBI Taxonomy" id="180675"/>
    <lineage>
        <taxon>Eukaryota</taxon>
        <taxon>Viridiplantae</taxon>
        <taxon>Streptophyta</taxon>
        <taxon>Embryophyta</taxon>
        <taxon>Tracheophyta</taxon>
        <taxon>Spermatophyta</taxon>
        <taxon>Magnoliopsida</taxon>
        <taxon>eudicotyledons</taxon>
        <taxon>Gunneridae</taxon>
        <taxon>Pentapetalae</taxon>
        <taxon>asterids</taxon>
        <taxon>lamiids</taxon>
        <taxon>Lamiales</taxon>
        <taxon>Lamiaceae</taxon>
        <taxon>Nepetoideae</taxon>
        <taxon>Mentheae</taxon>
        <taxon>Salviinae</taxon>
        <taxon>Salvia</taxon>
        <taxon>Salvia subgen. Calosphace</taxon>
        <taxon>core Calosphace</taxon>
    </lineage>
</organism>
<sequence length="728" mass="81028">MPISKLTFCTFLLLFLFANGSNATAAKVDVGIILDLQTPLGKRYKTCIFMAIEDFYSKNSNYSTVIVPHFKDSSKDVVSAAIDLMKEYSSSGYLGATNIQSSRLCYRNRQSSSCSCEELWLERGFFFIYEDTKYGSGLVQFLAEELLNSNVSSRNAVSPSAENDEILQQLNEIKKKLQAKVFVVHMLPSLASRFFQMAKEAGMMSKGYAWIIADQLTSLLDSEGIEAMQGVVGVKAYIPKSDQVISFVRRWKKRFSEENPEIERPELNVFGLWAYDSIAAVAESVERVRADASPRFKNMARGGGSIDLEAIGTSNSGPKLAPLIRNFMSKGLSGDYNISDGQLQPSEFEIVNVIGNGVNTAGFWTVQNGVLKDLAIIWPGKTTIAPHGLSGSKLRVGVPINMTFNEFVRVEKDEDGAVNATGFCIDVFEEALQSLAYEDGLAIEYITFETGNYDDLVYQIFLQNIDAVVGDVTITSNRSKFVDFTVPYTEPGVAMLVLTTDIKTKNAWIFMNPLNTWPLHLHRICKENVTSNLTRFVVIVWLFVVLVLTSSHNANLTSMLTVQHLKSTDMIKKGEYIGHKNGSLITGFLKVLGKHCDKYTMIDTMYKTSGFGFGSPLVPDVSVAILEMKENGKMDLITRRWLGAQATVFFSEFFYENRHILASSASVKEKLHRLARAFVERKDDETKNSESEGLSQSPSNRTCCHEGMFSHDEGLSTVGIEMQETNTS</sequence>
<evidence type="ECO:0000256" key="10">
    <source>
        <dbReference type="ARBA" id="ARBA00023286"/>
    </source>
</evidence>
<feature type="region of interest" description="Disordered" evidence="13">
    <location>
        <begin position="682"/>
        <end position="710"/>
    </location>
</feature>
<evidence type="ECO:0000256" key="8">
    <source>
        <dbReference type="ARBA" id="ARBA00023170"/>
    </source>
</evidence>
<dbReference type="InterPro" id="IPR028082">
    <property type="entry name" value="Peripla_BP_I"/>
</dbReference>
<dbReference type="InterPro" id="IPR001828">
    <property type="entry name" value="ANF_lig-bd_rcpt"/>
</dbReference>
<dbReference type="Pfam" id="PF00060">
    <property type="entry name" value="Lig_chan"/>
    <property type="match status" value="1"/>
</dbReference>
<dbReference type="SUPFAM" id="SSF53822">
    <property type="entry name" value="Periplasmic binding protein-like I"/>
    <property type="match status" value="1"/>
</dbReference>
<evidence type="ECO:0000256" key="4">
    <source>
        <dbReference type="ARBA" id="ARBA00022692"/>
    </source>
</evidence>
<evidence type="ECO:0000256" key="9">
    <source>
        <dbReference type="ARBA" id="ARBA00023180"/>
    </source>
</evidence>
<accession>A0A8X8X226</accession>
<dbReference type="Gene3D" id="1.10.287.70">
    <property type="match status" value="1"/>
</dbReference>
<keyword evidence="9" id="KW-0325">Glycoprotein</keyword>
<dbReference type="Pfam" id="PF01094">
    <property type="entry name" value="ANF_receptor"/>
    <property type="match status" value="1"/>
</dbReference>
<keyword evidence="10" id="KW-1071">Ligand-gated ion channel</keyword>
<evidence type="ECO:0000256" key="14">
    <source>
        <dbReference type="SAM" id="SignalP"/>
    </source>
</evidence>
<evidence type="ECO:0000256" key="3">
    <source>
        <dbReference type="ARBA" id="ARBA00022448"/>
    </source>
</evidence>
<dbReference type="SUPFAM" id="SSF53850">
    <property type="entry name" value="Periplasmic binding protein-like II"/>
    <property type="match status" value="1"/>
</dbReference>
<evidence type="ECO:0000313" key="16">
    <source>
        <dbReference type="EMBL" id="KAG6404238.1"/>
    </source>
</evidence>
<evidence type="ECO:0000256" key="5">
    <source>
        <dbReference type="ARBA" id="ARBA00022989"/>
    </source>
</evidence>
<comment type="caution">
    <text evidence="16">The sequence shown here is derived from an EMBL/GenBank/DDBJ whole genome shotgun (WGS) entry which is preliminary data.</text>
</comment>
<dbReference type="Pfam" id="PF00497">
    <property type="entry name" value="SBP_bac_3"/>
    <property type="match status" value="1"/>
</dbReference>
<keyword evidence="5" id="KW-1133">Transmembrane helix</keyword>
<keyword evidence="11" id="KW-0407">Ion channel</keyword>
<keyword evidence="3" id="KW-0813">Transport</keyword>
<evidence type="ECO:0000256" key="2">
    <source>
        <dbReference type="ARBA" id="ARBA00011095"/>
    </source>
</evidence>
<dbReference type="InterPro" id="IPR001320">
    <property type="entry name" value="Iontro_rcpt_C"/>
</dbReference>
<comment type="subcellular location">
    <subcellularLocation>
        <location evidence="1">Membrane</location>
        <topology evidence="1">Multi-pass membrane protein</topology>
    </subcellularLocation>
</comment>
<dbReference type="EMBL" id="PNBA02000013">
    <property type="protein sequence ID" value="KAG6404238.1"/>
    <property type="molecule type" value="Genomic_DNA"/>
</dbReference>
<dbReference type="Gene3D" id="3.40.50.2300">
    <property type="match status" value="2"/>
</dbReference>
<dbReference type="AlphaFoldDB" id="A0A8X8X226"/>
<evidence type="ECO:0000256" key="7">
    <source>
        <dbReference type="ARBA" id="ARBA00023136"/>
    </source>
</evidence>
<feature type="signal peptide" evidence="14">
    <location>
        <begin position="1"/>
        <end position="23"/>
    </location>
</feature>
<evidence type="ECO:0000259" key="15">
    <source>
        <dbReference type="SMART" id="SM00079"/>
    </source>
</evidence>
<comment type="function">
    <text evidence="12">Glutamate-gated receptor that probably acts as a non-selective cation channel. May be involved in light-signal transduction and calcium homeostasis via the regulation of calcium influx into cells.</text>
</comment>
<gene>
    <name evidence="16" type="ORF">SASPL_136480</name>
</gene>
<protein>
    <recommendedName>
        <fullName evidence="15">Ionotropic glutamate receptor C-terminal domain-containing protein</fullName>
    </recommendedName>
</protein>
<reference evidence="16" key="1">
    <citation type="submission" date="2018-01" db="EMBL/GenBank/DDBJ databases">
        <authorList>
            <person name="Mao J.F."/>
        </authorList>
    </citation>
    <scope>NUCLEOTIDE SEQUENCE</scope>
    <source>
        <strain evidence="16">Huo1</strain>
        <tissue evidence="16">Leaf</tissue>
    </source>
</reference>
<evidence type="ECO:0000313" key="17">
    <source>
        <dbReference type="Proteomes" id="UP000298416"/>
    </source>
</evidence>
<reference evidence="16" key="2">
    <citation type="submission" date="2020-08" db="EMBL/GenBank/DDBJ databases">
        <title>Plant Genome Project.</title>
        <authorList>
            <person name="Zhang R.-G."/>
        </authorList>
    </citation>
    <scope>NUCLEOTIDE SEQUENCE</scope>
    <source>
        <strain evidence="16">Huo1</strain>
        <tissue evidence="16">Leaf</tissue>
    </source>
</reference>
<dbReference type="Proteomes" id="UP000298416">
    <property type="component" value="Unassembled WGS sequence"/>
</dbReference>
<feature type="compositionally biased region" description="Polar residues" evidence="13">
    <location>
        <begin position="691"/>
        <end position="702"/>
    </location>
</feature>
<dbReference type="PANTHER" id="PTHR34836:SF1">
    <property type="entry name" value="OS09G0428600 PROTEIN"/>
    <property type="match status" value="1"/>
</dbReference>
<dbReference type="PANTHER" id="PTHR34836">
    <property type="entry name" value="OS06G0188250 PROTEIN"/>
    <property type="match status" value="1"/>
</dbReference>
<evidence type="ECO:0000256" key="12">
    <source>
        <dbReference type="ARBA" id="ARBA00049638"/>
    </source>
</evidence>
<dbReference type="SMART" id="SM00079">
    <property type="entry name" value="PBPe"/>
    <property type="match status" value="1"/>
</dbReference>
<proteinExistence type="predicted"/>
<dbReference type="Gene3D" id="3.40.190.10">
    <property type="entry name" value="Periplasmic binding protein-like II"/>
    <property type="match status" value="1"/>
</dbReference>
<comment type="subunit">
    <text evidence="2">May form heteromers.</text>
</comment>
<keyword evidence="17" id="KW-1185">Reference proteome</keyword>
<keyword evidence="8" id="KW-0675">Receptor</keyword>
<feature type="chain" id="PRO_5036463467" description="Ionotropic glutamate receptor C-terminal domain-containing protein" evidence="14">
    <location>
        <begin position="24"/>
        <end position="728"/>
    </location>
</feature>
<keyword evidence="4" id="KW-0812">Transmembrane</keyword>
<keyword evidence="7" id="KW-0472">Membrane</keyword>
<dbReference type="GO" id="GO:0015276">
    <property type="term" value="F:ligand-gated monoatomic ion channel activity"/>
    <property type="evidence" value="ECO:0007669"/>
    <property type="project" value="InterPro"/>
</dbReference>
<evidence type="ECO:0000256" key="13">
    <source>
        <dbReference type="SAM" id="MobiDB-lite"/>
    </source>
</evidence>
<name>A0A8X8X226_SALSN</name>
<dbReference type="FunFam" id="3.40.190.10:FF:000054">
    <property type="entry name" value="Glutamate receptor"/>
    <property type="match status" value="1"/>
</dbReference>
<evidence type="ECO:0000256" key="6">
    <source>
        <dbReference type="ARBA" id="ARBA00023065"/>
    </source>
</evidence>
<dbReference type="InterPro" id="IPR001638">
    <property type="entry name" value="Solute-binding_3/MltF_N"/>
</dbReference>